<name>A0A2G8K406_STIJA</name>
<evidence type="ECO:0000313" key="4">
    <source>
        <dbReference type="Proteomes" id="UP000230750"/>
    </source>
</evidence>
<accession>A0A2G8K406</accession>
<dbReference type="OrthoDB" id="413402at2759"/>
<reference evidence="3 4" key="1">
    <citation type="journal article" date="2017" name="PLoS Biol.">
        <title>The sea cucumber genome provides insights into morphological evolution and visceral regeneration.</title>
        <authorList>
            <person name="Zhang X."/>
            <person name="Sun L."/>
            <person name="Yuan J."/>
            <person name="Sun Y."/>
            <person name="Gao Y."/>
            <person name="Zhang L."/>
            <person name="Li S."/>
            <person name="Dai H."/>
            <person name="Hamel J.F."/>
            <person name="Liu C."/>
            <person name="Yu Y."/>
            <person name="Liu S."/>
            <person name="Lin W."/>
            <person name="Guo K."/>
            <person name="Jin S."/>
            <person name="Xu P."/>
            <person name="Storey K.B."/>
            <person name="Huan P."/>
            <person name="Zhang T."/>
            <person name="Zhou Y."/>
            <person name="Zhang J."/>
            <person name="Lin C."/>
            <person name="Li X."/>
            <person name="Xing L."/>
            <person name="Huo D."/>
            <person name="Sun M."/>
            <person name="Wang L."/>
            <person name="Mercier A."/>
            <person name="Li F."/>
            <person name="Yang H."/>
            <person name="Xiang J."/>
        </authorList>
    </citation>
    <scope>NUCLEOTIDE SEQUENCE [LARGE SCALE GENOMIC DNA]</scope>
    <source>
        <strain evidence="3">Shaxun</strain>
        <tissue evidence="3">Muscle</tissue>
    </source>
</reference>
<feature type="domain" description="Menorin-like" evidence="2">
    <location>
        <begin position="19"/>
        <end position="151"/>
    </location>
</feature>
<evidence type="ECO:0000259" key="2">
    <source>
        <dbReference type="Pfam" id="PF10223"/>
    </source>
</evidence>
<keyword evidence="4" id="KW-1185">Reference proteome</keyword>
<dbReference type="GO" id="GO:0005615">
    <property type="term" value="C:extracellular space"/>
    <property type="evidence" value="ECO:0007669"/>
    <property type="project" value="TreeGrafter"/>
</dbReference>
<feature type="non-terminal residue" evidence="3">
    <location>
        <position position="1"/>
    </location>
</feature>
<dbReference type="AlphaFoldDB" id="A0A2G8K406"/>
<evidence type="ECO:0000313" key="3">
    <source>
        <dbReference type="EMBL" id="PIK42730.1"/>
    </source>
</evidence>
<gene>
    <name evidence="3" type="ORF">BSL78_20424</name>
</gene>
<organism evidence="3 4">
    <name type="scientific">Stichopus japonicus</name>
    <name type="common">Sea cucumber</name>
    <dbReference type="NCBI Taxonomy" id="307972"/>
    <lineage>
        <taxon>Eukaryota</taxon>
        <taxon>Metazoa</taxon>
        <taxon>Echinodermata</taxon>
        <taxon>Eleutherozoa</taxon>
        <taxon>Echinozoa</taxon>
        <taxon>Holothuroidea</taxon>
        <taxon>Aspidochirotacea</taxon>
        <taxon>Aspidochirotida</taxon>
        <taxon>Stichopodidae</taxon>
        <taxon>Apostichopus</taxon>
    </lineage>
</organism>
<comment type="caution">
    <text evidence="3">The sequence shown here is derived from an EMBL/GenBank/DDBJ whole genome shotgun (WGS) entry which is preliminary data.</text>
</comment>
<comment type="similarity">
    <text evidence="1">Belongs to the menorin family.</text>
</comment>
<dbReference type="InterPro" id="IPR019356">
    <property type="entry name" value="Menorin_dom"/>
</dbReference>
<dbReference type="PANTHER" id="PTHR21184:SF6">
    <property type="entry name" value="CONSERVED PLASMA MEMBRANE PROTEIN"/>
    <property type="match status" value="1"/>
</dbReference>
<evidence type="ECO:0000256" key="1">
    <source>
        <dbReference type="ARBA" id="ARBA00044953"/>
    </source>
</evidence>
<dbReference type="STRING" id="307972.A0A2G8K406"/>
<dbReference type="Proteomes" id="UP000230750">
    <property type="component" value="Unassembled WGS sequence"/>
</dbReference>
<protein>
    <recommendedName>
        <fullName evidence="2">Menorin-like domain-containing protein</fullName>
    </recommendedName>
</protein>
<dbReference type="PANTHER" id="PTHR21184">
    <property type="entry name" value="MENORIN (DENDRITIC BRANCHING PROTEIN)"/>
    <property type="match status" value="1"/>
</dbReference>
<dbReference type="EMBL" id="MRZV01000909">
    <property type="protein sequence ID" value="PIK42730.1"/>
    <property type="molecule type" value="Genomic_DNA"/>
</dbReference>
<dbReference type="Pfam" id="PF10223">
    <property type="entry name" value="Menorin_N"/>
    <property type="match status" value="1"/>
</dbReference>
<sequence length="176" mass="19022">AATNTLDNLLDFFPSSQGDGLNIIWAHGVNSHEELDKSLSDDTMMLETDIILRGIGTENPTDIPVNAHPPATDSDLLVLDFVNETTLTSGKGMKLDFKYLEAVGPTMEIVLNLTDQIKCPLWINADIVKGPNSPKDPISPVEFIETANSTLTRLSCLLVLPPAGVLCRPRTSILGP</sequence>
<proteinExistence type="inferred from homology"/>